<protein>
    <recommendedName>
        <fullName evidence="1">RNA-directed DNA polymerase</fullName>
        <ecNumber evidence="1">2.7.7.49</ecNumber>
    </recommendedName>
</protein>
<dbReference type="GO" id="GO:0004519">
    <property type="term" value="F:endonuclease activity"/>
    <property type="evidence" value="ECO:0007669"/>
    <property type="project" value="UniProtKB-KW"/>
</dbReference>
<name>A0AAV1KSG1_9NEOP</name>
<gene>
    <name evidence="10" type="ORF">PARMNEM_LOCUS6974</name>
</gene>
<dbReference type="Gene3D" id="3.30.70.270">
    <property type="match status" value="1"/>
</dbReference>
<accession>A0AAV1KSG1</accession>
<evidence type="ECO:0000256" key="4">
    <source>
        <dbReference type="ARBA" id="ARBA00022695"/>
    </source>
</evidence>
<organism evidence="10 11">
    <name type="scientific">Parnassius mnemosyne</name>
    <name type="common">clouded apollo</name>
    <dbReference type="NCBI Taxonomy" id="213953"/>
    <lineage>
        <taxon>Eukaryota</taxon>
        <taxon>Metazoa</taxon>
        <taxon>Ecdysozoa</taxon>
        <taxon>Arthropoda</taxon>
        <taxon>Hexapoda</taxon>
        <taxon>Insecta</taxon>
        <taxon>Pterygota</taxon>
        <taxon>Neoptera</taxon>
        <taxon>Endopterygota</taxon>
        <taxon>Lepidoptera</taxon>
        <taxon>Glossata</taxon>
        <taxon>Ditrysia</taxon>
        <taxon>Papilionoidea</taxon>
        <taxon>Papilionidae</taxon>
        <taxon>Parnassiinae</taxon>
        <taxon>Parnassini</taxon>
        <taxon>Parnassius</taxon>
        <taxon>Driopa</taxon>
    </lineage>
</organism>
<dbReference type="PROSITE" id="PS50878">
    <property type="entry name" value="RT_POL"/>
    <property type="match status" value="1"/>
</dbReference>
<comment type="caution">
    <text evidence="10">The sequence shown here is derived from an EMBL/GenBank/DDBJ whole genome shotgun (WGS) entry which is preliminary data.</text>
</comment>
<evidence type="ECO:0000256" key="1">
    <source>
        <dbReference type="ARBA" id="ARBA00012493"/>
    </source>
</evidence>
<dbReference type="Gene3D" id="3.10.10.10">
    <property type="entry name" value="HIV Type 1 Reverse Transcriptase, subunit A, domain 1"/>
    <property type="match status" value="1"/>
</dbReference>
<dbReference type="FunFam" id="3.10.10.10:FF:000007">
    <property type="entry name" value="Retrovirus-related Pol polyprotein from transposon 17.6-like Protein"/>
    <property type="match status" value="1"/>
</dbReference>
<dbReference type="InterPro" id="IPR050951">
    <property type="entry name" value="Retrovirus_Pol_polyprotein"/>
</dbReference>
<dbReference type="InterPro" id="IPR043128">
    <property type="entry name" value="Rev_trsase/Diguanyl_cyclase"/>
</dbReference>
<dbReference type="PANTHER" id="PTHR37984">
    <property type="entry name" value="PROTEIN CBG26694"/>
    <property type="match status" value="1"/>
</dbReference>
<dbReference type="InterPro" id="IPR000477">
    <property type="entry name" value="RT_dom"/>
</dbReference>
<dbReference type="GO" id="GO:0008233">
    <property type="term" value="F:peptidase activity"/>
    <property type="evidence" value="ECO:0007669"/>
    <property type="project" value="UniProtKB-KW"/>
</dbReference>
<reference evidence="10 11" key="1">
    <citation type="submission" date="2023-11" db="EMBL/GenBank/DDBJ databases">
        <authorList>
            <person name="Hedman E."/>
            <person name="Englund M."/>
            <person name="Stromberg M."/>
            <person name="Nyberg Akerstrom W."/>
            <person name="Nylinder S."/>
            <person name="Jareborg N."/>
            <person name="Kallberg Y."/>
            <person name="Kronander E."/>
        </authorList>
    </citation>
    <scope>NUCLEOTIDE SEQUENCE [LARGE SCALE GENOMIC DNA]</scope>
</reference>
<keyword evidence="6" id="KW-0255">Endonuclease</keyword>
<dbReference type="PANTHER" id="PTHR37984:SF5">
    <property type="entry name" value="PROTEIN NYNRIN-LIKE"/>
    <property type="match status" value="1"/>
</dbReference>
<dbReference type="Gene3D" id="1.10.340.70">
    <property type="match status" value="1"/>
</dbReference>
<keyword evidence="11" id="KW-1185">Reference proteome</keyword>
<evidence type="ECO:0000313" key="10">
    <source>
        <dbReference type="EMBL" id="CAK1585956.1"/>
    </source>
</evidence>
<proteinExistence type="predicted"/>
<evidence type="ECO:0000256" key="7">
    <source>
        <dbReference type="ARBA" id="ARBA00022801"/>
    </source>
</evidence>
<keyword evidence="2" id="KW-0645">Protease</keyword>
<dbReference type="EMBL" id="CAVLGL010000080">
    <property type="protein sequence ID" value="CAK1585956.1"/>
    <property type="molecule type" value="Genomic_DNA"/>
</dbReference>
<evidence type="ECO:0000256" key="2">
    <source>
        <dbReference type="ARBA" id="ARBA00022670"/>
    </source>
</evidence>
<keyword evidence="3" id="KW-0808">Transferase</keyword>
<dbReference type="GO" id="GO:0003964">
    <property type="term" value="F:RNA-directed DNA polymerase activity"/>
    <property type="evidence" value="ECO:0007669"/>
    <property type="project" value="UniProtKB-KW"/>
</dbReference>
<keyword evidence="8" id="KW-0695">RNA-directed DNA polymerase</keyword>
<evidence type="ECO:0000256" key="5">
    <source>
        <dbReference type="ARBA" id="ARBA00022722"/>
    </source>
</evidence>
<keyword evidence="7" id="KW-0378">Hydrolase</keyword>
<dbReference type="EC" id="2.7.7.49" evidence="1"/>
<keyword evidence="4" id="KW-0548">Nucleotidyltransferase</keyword>
<evidence type="ECO:0000256" key="8">
    <source>
        <dbReference type="ARBA" id="ARBA00022918"/>
    </source>
</evidence>
<dbReference type="GO" id="GO:0006508">
    <property type="term" value="P:proteolysis"/>
    <property type="evidence" value="ECO:0007669"/>
    <property type="project" value="UniProtKB-KW"/>
</dbReference>
<evidence type="ECO:0000259" key="9">
    <source>
        <dbReference type="PROSITE" id="PS50878"/>
    </source>
</evidence>
<dbReference type="Proteomes" id="UP001314205">
    <property type="component" value="Unassembled WGS sequence"/>
</dbReference>
<dbReference type="Pfam" id="PF17921">
    <property type="entry name" value="Integrase_H2C2"/>
    <property type="match status" value="1"/>
</dbReference>
<sequence>MRFCVDYRRLNDVTKKDSYPLPRIDDTLDMLTGVKWFSTLDLKSGYWQVEIDPKDKEKTAFSTGKGLWRFKVMPFGLCNAPATFETLMEFVLTGLIGDACLVYLDDIIIVGRTFEEDLQNLERVLMKIQSANLKLSPKKCSLFKQQVSFLGYVVSEEGIRTDPEKIAAVKEWPVPKDKTQDIFGGKSHGNADAWPRRPCPEDCKYCARQEGKEVVSVRMLRTDQLSNEWKDSLQHAQQEDSDIKPILEWVKASASKPKWSDVSAMSSTTKSYWAQWDSLLIQDGVLCRKWENGRGDSCHLQMVVPKAKVPDVLQLYHSGCSVGHLGVKRTLLKIRERFYWVHCRDDVRL</sequence>
<evidence type="ECO:0000256" key="6">
    <source>
        <dbReference type="ARBA" id="ARBA00022759"/>
    </source>
</evidence>
<dbReference type="InterPro" id="IPR043502">
    <property type="entry name" value="DNA/RNA_pol_sf"/>
</dbReference>
<keyword evidence="5" id="KW-0540">Nuclease</keyword>
<dbReference type="FunFam" id="1.10.340.70:FF:000001">
    <property type="entry name" value="Retrovirus-related Pol polyprotein from transposon gypsy-like Protein"/>
    <property type="match status" value="1"/>
</dbReference>
<dbReference type="Pfam" id="PF00078">
    <property type="entry name" value="RVT_1"/>
    <property type="match status" value="1"/>
</dbReference>
<feature type="domain" description="Reverse transcriptase" evidence="9">
    <location>
        <begin position="1"/>
        <end position="154"/>
    </location>
</feature>
<evidence type="ECO:0000256" key="3">
    <source>
        <dbReference type="ARBA" id="ARBA00022679"/>
    </source>
</evidence>
<dbReference type="SUPFAM" id="SSF56672">
    <property type="entry name" value="DNA/RNA polymerases"/>
    <property type="match status" value="1"/>
</dbReference>
<dbReference type="AlphaFoldDB" id="A0AAV1KSG1"/>
<evidence type="ECO:0000313" key="11">
    <source>
        <dbReference type="Proteomes" id="UP001314205"/>
    </source>
</evidence>
<dbReference type="InterPro" id="IPR041588">
    <property type="entry name" value="Integrase_H2C2"/>
</dbReference>
<dbReference type="CDD" id="cd01647">
    <property type="entry name" value="RT_LTR"/>
    <property type="match status" value="1"/>
</dbReference>